<dbReference type="RefSeq" id="WP_073041278.1">
    <property type="nucleotide sequence ID" value="NZ_FQVB01000040.1"/>
</dbReference>
<organism evidence="2 3">
    <name type="scientific">Desulfacinum infernum DSM 9756</name>
    <dbReference type="NCBI Taxonomy" id="1121391"/>
    <lineage>
        <taxon>Bacteria</taxon>
        <taxon>Pseudomonadati</taxon>
        <taxon>Thermodesulfobacteriota</taxon>
        <taxon>Syntrophobacteria</taxon>
        <taxon>Syntrophobacterales</taxon>
        <taxon>Syntrophobacteraceae</taxon>
        <taxon>Desulfacinum</taxon>
    </lineage>
</organism>
<dbReference type="AlphaFoldDB" id="A0A1M5GV86"/>
<dbReference type="Gene3D" id="1.20.1260.10">
    <property type="match status" value="1"/>
</dbReference>
<dbReference type="InterPro" id="IPR003251">
    <property type="entry name" value="Rr_diiron-bd_dom"/>
</dbReference>
<evidence type="ECO:0000313" key="3">
    <source>
        <dbReference type="Proteomes" id="UP000184076"/>
    </source>
</evidence>
<dbReference type="PANTHER" id="PTHR33531:SF7">
    <property type="entry name" value="HYPOTHETICAL MEMBRANE PROTEIN, CONSERVED"/>
    <property type="match status" value="1"/>
</dbReference>
<sequence length="164" mass="18676">MIFGFNAAEVFQIAIEIEENGKSFYEKAQAKIDDAEVKAIFEDLAQQEVEHKRRFQELKDQLPQGAAASTVFDPQNEMAAYLKMMADNHVFRTSENVDAKVSQVKDAVDAIKMAMEFEKDSVLFFLSMQDATEEEKGRALIGLLVKEEQAHLRRLALQLKKMTQ</sequence>
<gene>
    <name evidence="2" type="ORF">SAMN02745206_03215</name>
</gene>
<evidence type="ECO:0000259" key="1">
    <source>
        <dbReference type="Pfam" id="PF02915"/>
    </source>
</evidence>
<name>A0A1M5GV86_9BACT</name>
<keyword evidence="3" id="KW-1185">Reference proteome</keyword>
<dbReference type="InterPro" id="IPR012347">
    <property type="entry name" value="Ferritin-like"/>
</dbReference>
<dbReference type="PANTHER" id="PTHR33531">
    <property type="entry name" value="RUBRERYTHRIN SUBFAMILY"/>
    <property type="match status" value="1"/>
</dbReference>
<reference evidence="3" key="1">
    <citation type="submission" date="2016-11" db="EMBL/GenBank/DDBJ databases">
        <authorList>
            <person name="Varghese N."/>
            <person name="Submissions S."/>
        </authorList>
    </citation>
    <scope>NUCLEOTIDE SEQUENCE [LARGE SCALE GENOMIC DNA]</scope>
    <source>
        <strain evidence="3">DSM 9756</strain>
    </source>
</reference>
<dbReference type="Pfam" id="PF02915">
    <property type="entry name" value="Rubrerythrin"/>
    <property type="match status" value="1"/>
</dbReference>
<dbReference type="EMBL" id="FQVB01000040">
    <property type="protein sequence ID" value="SHG07674.1"/>
    <property type="molecule type" value="Genomic_DNA"/>
</dbReference>
<protein>
    <submittedName>
        <fullName evidence="2">Rubrerythrin</fullName>
    </submittedName>
</protein>
<dbReference type="Proteomes" id="UP000184076">
    <property type="component" value="Unassembled WGS sequence"/>
</dbReference>
<dbReference type="GO" id="GO:0016491">
    <property type="term" value="F:oxidoreductase activity"/>
    <property type="evidence" value="ECO:0007669"/>
    <property type="project" value="InterPro"/>
</dbReference>
<accession>A0A1M5GV86</accession>
<dbReference type="SUPFAM" id="SSF47240">
    <property type="entry name" value="Ferritin-like"/>
    <property type="match status" value="1"/>
</dbReference>
<dbReference type="InterPro" id="IPR009078">
    <property type="entry name" value="Ferritin-like_SF"/>
</dbReference>
<proteinExistence type="predicted"/>
<dbReference type="CDD" id="cd01045">
    <property type="entry name" value="Ferritin_like_AB"/>
    <property type="match status" value="1"/>
</dbReference>
<dbReference type="OrthoDB" id="5405405at2"/>
<feature type="domain" description="Rubrerythrin diiron-binding" evidence="1">
    <location>
        <begin position="9"/>
        <end position="156"/>
    </location>
</feature>
<evidence type="ECO:0000313" key="2">
    <source>
        <dbReference type="EMBL" id="SHG07674.1"/>
    </source>
</evidence>
<dbReference type="STRING" id="1121391.SAMN02745206_03215"/>
<dbReference type="GO" id="GO:0046872">
    <property type="term" value="F:metal ion binding"/>
    <property type="evidence" value="ECO:0007669"/>
    <property type="project" value="InterPro"/>
</dbReference>